<organism evidence="2">
    <name type="scientific">Guillardia theta (strain CCMP2712)</name>
    <name type="common">Cryptophyte</name>
    <dbReference type="NCBI Taxonomy" id="905079"/>
    <lineage>
        <taxon>Eukaryota</taxon>
        <taxon>Cryptophyceae</taxon>
        <taxon>Pyrenomonadales</taxon>
        <taxon>Geminigeraceae</taxon>
        <taxon>Guillardia</taxon>
    </lineage>
</organism>
<dbReference type="HOGENOM" id="CLU_2089424_0_0_1"/>
<dbReference type="EnsemblProtists" id="EKX33498">
    <property type="protein sequence ID" value="EKX33498"/>
    <property type="gene ID" value="GUITHDRAFT_120300"/>
</dbReference>
<evidence type="ECO:0000313" key="3">
    <source>
        <dbReference type="EnsemblProtists" id="EKX33498"/>
    </source>
</evidence>
<dbReference type="PaxDb" id="55529-EKX33498"/>
<evidence type="ECO:0000313" key="4">
    <source>
        <dbReference type="Proteomes" id="UP000011087"/>
    </source>
</evidence>
<reference evidence="3" key="3">
    <citation type="submission" date="2015-06" db="UniProtKB">
        <authorList>
            <consortium name="EnsemblProtists"/>
        </authorList>
    </citation>
    <scope>IDENTIFICATION</scope>
</reference>
<dbReference type="Proteomes" id="UP000011087">
    <property type="component" value="Unassembled WGS sequence"/>
</dbReference>
<feature type="compositionally biased region" description="Basic and acidic residues" evidence="1">
    <location>
        <begin position="108"/>
        <end position="117"/>
    </location>
</feature>
<accession>L1IB93</accession>
<dbReference type="GeneID" id="17290229"/>
<feature type="region of interest" description="Disordered" evidence="1">
    <location>
        <begin position="89"/>
        <end position="117"/>
    </location>
</feature>
<evidence type="ECO:0000313" key="2">
    <source>
        <dbReference type="EMBL" id="EKX33498.1"/>
    </source>
</evidence>
<name>L1IB93_GUITC</name>
<reference evidence="2 4" key="1">
    <citation type="journal article" date="2012" name="Nature">
        <title>Algal genomes reveal evolutionary mosaicism and the fate of nucleomorphs.</title>
        <authorList>
            <consortium name="DOE Joint Genome Institute"/>
            <person name="Curtis B.A."/>
            <person name="Tanifuji G."/>
            <person name="Burki F."/>
            <person name="Gruber A."/>
            <person name="Irimia M."/>
            <person name="Maruyama S."/>
            <person name="Arias M.C."/>
            <person name="Ball S.G."/>
            <person name="Gile G.H."/>
            <person name="Hirakawa Y."/>
            <person name="Hopkins J.F."/>
            <person name="Kuo A."/>
            <person name="Rensing S.A."/>
            <person name="Schmutz J."/>
            <person name="Symeonidi A."/>
            <person name="Elias M."/>
            <person name="Eveleigh R.J."/>
            <person name="Herman E.K."/>
            <person name="Klute M.J."/>
            <person name="Nakayama T."/>
            <person name="Obornik M."/>
            <person name="Reyes-Prieto A."/>
            <person name="Armbrust E.V."/>
            <person name="Aves S.J."/>
            <person name="Beiko R.G."/>
            <person name="Coutinho P."/>
            <person name="Dacks J.B."/>
            <person name="Durnford D.G."/>
            <person name="Fast N.M."/>
            <person name="Green B.R."/>
            <person name="Grisdale C.J."/>
            <person name="Hempel F."/>
            <person name="Henrissat B."/>
            <person name="Hoppner M.P."/>
            <person name="Ishida K."/>
            <person name="Kim E."/>
            <person name="Koreny L."/>
            <person name="Kroth P.G."/>
            <person name="Liu Y."/>
            <person name="Malik S.B."/>
            <person name="Maier U.G."/>
            <person name="McRose D."/>
            <person name="Mock T."/>
            <person name="Neilson J.A."/>
            <person name="Onodera N.T."/>
            <person name="Poole A.M."/>
            <person name="Pritham E.J."/>
            <person name="Richards T.A."/>
            <person name="Rocap G."/>
            <person name="Roy S.W."/>
            <person name="Sarai C."/>
            <person name="Schaack S."/>
            <person name="Shirato S."/>
            <person name="Slamovits C.H."/>
            <person name="Spencer D.F."/>
            <person name="Suzuki S."/>
            <person name="Worden A.Z."/>
            <person name="Zauner S."/>
            <person name="Barry K."/>
            <person name="Bell C."/>
            <person name="Bharti A.K."/>
            <person name="Crow J.A."/>
            <person name="Grimwood J."/>
            <person name="Kramer R."/>
            <person name="Lindquist E."/>
            <person name="Lucas S."/>
            <person name="Salamov A."/>
            <person name="McFadden G.I."/>
            <person name="Lane C.E."/>
            <person name="Keeling P.J."/>
            <person name="Gray M.W."/>
            <person name="Grigoriev I.V."/>
            <person name="Archibald J.M."/>
        </authorList>
    </citation>
    <scope>NUCLEOTIDE SEQUENCE</scope>
    <source>
        <strain evidence="2 4">CCMP2712</strain>
    </source>
</reference>
<proteinExistence type="predicted"/>
<dbReference type="AlphaFoldDB" id="L1IB93"/>
<keyword evidence="4" id="KW-1185">Reference proteome</keyword>
<sequence>MNNQGVQKVKVYPRRKRLQDMPRAEVNQRQQHEVEVDLEVLQRLFGMKQSSAARSLVCNRLQSSLQKNLTGPVYTGYLVDMLQRSMQKTGAQEMALRKAEPSIGGKQSDPRDGEQRS</sequence>
<reference evidence="4" key="2">
    <citation type="submission" date="2012-11" db="EMBL/GenBank/DDBJ databases">
        <authorList>
            <person name="Kuo A."/>
            <person name="Curtis B.A."/>
            <person name="Tanifuji G."/>
            <person name="Burki F."/>
            <person name="Gruber A."/>
            <person name="Irimia M."/>
            <person name="Maruyama S."/>
            <person name="Arias M.C."/>
            <person name="Ball S.G."/>
            <person name="Gile G.H."/>
            <person name="Hirakawa Y."/>
            <person name="Hopkins J.F."/>
            <person name="Rensing S.A."/>
            <person name="Schmutz J."/>
            <person name="Symeonidi A."/>
            <person name="Elias M."/>
            <person name="Eveleigh R.J."/>
            <person name="Herman E.K."/>
            <person name="Klute M.J."/>
            <person name="Nakayama T."/>
            <person name="Obornik M."/>
            <person name="Reyes-Prieto A."/>
            <person name="Armbrust E.V."/>
            <person name="Aves S.J."/>
            <person name="Beiko R.G."/>
            <person name="Coutinho P."/>
            <person name="Dacks J.B."/>
            <person name="Durnford D.G."/>
            <person name="Fast N.M."/>
            <person name="Green B.R."/>
            <person name="Grisdale C."/>
            <person name="Hempe F."/>
            <person name="Henrissat B."/>
            <person name="Hoppner M.P."/>
            <person name="Ishida K.-I."/>
            <person name="Kim E."/>
            <person name="Koreny L."/>
            <person name="Kroth P.G."/>
            <person name="Liu Y."/>
            <person name="Malik S.-B."/>
            <person name="Maier U.G."/>
            <person name="McRose D."/>
            <person name="Mock T."/>
            <person name="Neilson J.A."/>
            <person name="Onodera N.T."/>
            <person name="Poole A.M."/>
            <person name="Pritham E.J."/>
            <person name="Richards T.A."/>
            <person name="Rocap G."/>
            <person name="Roy S.W."/>
            <person name="Sarai C."/>
            <person name="Schaack S."/>
            <person name="Shirato S."/>
            <person name="Slamovits C.H."/>
            <person name="Spencer D.F."/>
            <person name="Suzuki S."/>
            <person name="Worden A.Z."/>
            <person name="Zauner S."/>
            <person name="Barry K."/>
            <person name="Bell C."/>
            <person name="Bharti A.K."/>
            <person name="Crow J.A."/>
            <person name="Grimwood J."/>
            <person name="Kramer R."/>
            <person name="Lindquist E."/>
            <person name="Lucas S."/>
            <person name="Salamov A."/>
            <person name="McFadden G.I."/>
            <person name="Lane C.E."/>
            <person name="Keeling P.J."/>
            <person name="Gray M.W."/>
            <person name="Grigoriev I.V."/>
            <person name="Archibald J.M."/>
        </authorList>
    </citation>
    <scope>NUCLEOTIDE SEQUENCE</scope>
    <source>
        <strain evidence="4">CCMP2712</strain>
    </source>
</reference>
<protein>
    <submittedName>
        <fullName evidence="2 3">Uncharacterized protein</fullName>
    </submittedName>
</protein>
<evidence type="ECO:0000256" key="1">
    <source>
        <dbReference type="SAM" id="MobiDB-lite"/>
    </source>
</evidence>
<dbReference type="RefSeq" id="XP_005820478.1">
    <property type="nucleotide sequence ID" value="XM_005820421.1"/>
</dbReference>
<dbReference type="EMBL" id="JH993139">
    <property type="protein sequence ID" value="EKX33498.1"/>
    <property type="molecule type" value="Genomic_DNA"/>
</dbReference>
<gene>
    <name evidence="2" type="ORF">GUITHDRAFT_120300</name>
</gene>
<dbReference type="KEGG" id="gtt:GUITHDRAFT_120300"/>